<keyword evidence="3" id="KW-0808">Transferase</keyword>
<dbReference type="EMBL" id="DF820461">
    <property type="protein sequence ID" value="GAK54275.1"/>
    <property type="molecule type" value="Genomic_DNA"/>
</dbReference>
<dbReference type="Proteomes" id="UP000030700">
    <property type="component" value="Unassembled WGS sequence"/>
</dbReference>
<dbReference type="Pfam" id="PF13439">
    <property type="entry name" value="Glyco_transf_4"/>
    <property type="match status" value="1"/>
</dbReference>
<evidence type="ECO:0000313" key="4">
    <source>
        <dbReference type="Proteomes" id="UP000030700"/>
    </source>
</evidence>
<protein>
    <submittedName>
        <fullName evidence="3">Glycosyltransferase, group 1 family protein</fullName>
    </submittedName>
</protein>
<organism evidence="3">
    <name type="scientific">Candidatus Moduliflexus flocculans</name>
    <dbReference type="NCBI Taxonomy" id="1499966"/>
    <lineage>
        <taxon>Bacteria</taxon>
        <taxon>Candidatus Moduliflexota</taxon>
        <taxon>Candidatus Moduliflexia</taxon>
        <taxon>Candidatus Moduliflexales</taxon>
        <taxon>Candidatus Moduliflexaceae</taxon>
    </lineage>
</organism>
<dbReference type="PANTHER" id="PTHR45947:SF3">
    <property type="entry name" value="SULFOQUINOVOSYL TRANSFERASE SQD2"/>
    <property type="match status" value="1"/>
</dbReference>
<dbReference type="SUPFAM" id="SSF53756">
    <property type="entry name" value="UDP-Glycosyltransferase/glycogen phosphorylase"/>
    <property type="match status" value="1"/>
</dbReference>
<keyword evidence="4" id="KW-1185">Reference proteome</keyword>
<dbReference type="InterPro" id="IPR028098">
    <property type="entry name" value="Glyco_trans_4-like_N"/>
</dbReference>
<name>A0A081BS94_9BACT</name>
<feature type="domain" description="Glycosyl transferase family 1" evidence="1">
    <location>
        <begin position="202"/>
        <end position="354"/>
    </location>
</feature>
<proteinExistence type="predicted"/>
<dbReference type="AlphaFoldDB" id="A0A081BS94"/>
<reference evidence="3" key="1">
    <citation type="journal article" date="2015" name="PeerJ">
        <title>First genomic representation of candidate bacterial phylum KSB3 points to enhanced environmental sensing as a trigger of wastewater bulking.</title>
        <authorList>
            <person name="Sekiguchi Y."/>
            <person name="Ohashi A."/>
            <person name="Parks D.H."/>
            <person name="Yamauchi T."/>
            <person name="Tyson G.W."/>
            <person name="Hugenholtz P."/>
        </authorList>
    </citation>
    <scope>NUCLEOTIDE SEQUENCE [LARGE SCALE GENOMIC DNA]</scope>
</reference>
<dbReference type="CDD" id="cd03808">
    <property type="entry name" value="GT4_CapM-like"/>
    <property type="match status" value="1"/>
</dbReference>
<dbReference type="InterPro" id="IPR050194">
    <property type="entry name" value="Glycosyltransferase_grp1"/>
</dbReference>
<dbReference type="GO" id="GO:0016757">
    <property type="term" value="F:glycosyltransferase activity"/>
    <property type="evidence" value="ECO:0007669"/>
    <property type="project" value="InterPro"/>
</dbReference>
<feature type="domain" description="Glycosyltransferase subfamily 4-like N-terminal" evidence="2">
    <location>
        <begin position="13"/>
        <end position="181"/>
    </location>
</feature>
<evidence type="ECO:0000259" key="1">
    <source>
        <dbReference type="Pfam" id="PF00534"/>
    </source>
</evidence>
<evidence type="ECO:0000313" key="3">
    <source>
        <dbReference type="EMBL" id="GAK54275.1"/>
    </source>
</evidence>
<accession>A0A081BS94</accession>
<sequence>MIPVARLIARLNVGGPAIHTILLTQLLNPARFASTLITGTVSPSEGDMIYLADERGVTPRFIPELGREIRWQDDPIAFWKIFRLLRQLRPTIVHTHTAKAGMLGRLAAKLAGVPILVHTFHGHVFHSYFSPRKTQIFLGIERTLAKFSDAIITISPKQRQEILGYGIGTPEKVRQIGLGLELQPFVECDRLRGTLCRELQVGDNVPLIGIVARLVPVKGHVYFLEAAQIVAQFFPNARFLIIGDGELREELEARADKLNIRQNVIFLGFRRDLPEIYADLDIIALSSLNEGLPVTLIEGLAAGKPAVASNVGGVGDLVQHERSGLLVPSKDSRAFADALCDLLRRSPEERRQMGLVGRDTVYPKYHIATLAQEIERLYDELLISRGISTT</sequence>
<dbReference type="STRING" id="1499966.U14_05554"/>
<dbReference type="PANTHER" id="PTHR45947">
    <property type="entry name" value="SULFOQUINOVOSYL TRANSFERASE SQD2"/>
    <property type="match status" value="1"/>
</dbReference>
<dbReference type="InterPro" id="IPR001296">
    <property type="entry name" value="Glyco_trans_1"/>
</dbReference>
<dbReference type="Gene3D" id="3.40.50.2000">
    <property type="entry name" value="Glycogen Phosphorylase B"/>
    <property type="match status" value="2"/>
</dbReference>
<evidence type="ECO:0000259" key="2">
    <source>
        <dbReference type="Pfam" id="PF13439"/>
    </source>
</evidence>
<dbReference type="HOGENOM" id="CLU_009583_0_3_0"/>
<dbReference type="Pfam" id="PF00534">
    <property type="entry name" value="Glycos_transf_1"/>
    <property type="match status" value="1"/>
</dbReference>
<gene>
    <name evidence="3" type="ORF">U14_05554</name>
</gene>